<reference evidence="1" key="1">
    <citation type="submission" date="2023-04" db="EMBL/GenBank/DDBJ databases">
        <title>Draft Genome sequencing of Naganishia species isolated from polar environments using Oxford Nanopore Technology.</title>
        <authorList>
            <person name="Leo P."/>
            <person name="Venkateswaran K."/>
        </authorList>
    </citation>
    <scope>NUCLEOTIDE SEQUENCE</scope>
    <source>
        <strain evidence="1">DBVPG 5303</strain>
    </source>
</reference>
<proteinExistence type="predicted"/>
<organism evidence="1 2">
    <name type="scientific">Naganishia onofrii</name>
    <dbReference type="NCBI Taxonomy" id="1851511"/>
    <lineage>
        <taxon>Eukaryota</taxon>
        <taxon>Fungi</taxon>
        <taxon>Dikarya</taxon>
        <taxon>Basidiomycota</taxon>
        <taxon>Agaricomycotina</taxon>
        <taxon>Tremellomycetes</taxon>
        <taxon>Filobasidiales</taxon>
        <taxon>Filobasidiaceae</taxon>
        <taxon>Naganishia</taxon>
    </lineage>
</organism>
<keyword evidence="2" id="KW-1185">Reference proteome</keyword>
<name>A0ACC2XQR1_9TREE</name>
<comment type="caution">
    <text evidence="1">The sequence shown here is derived from an EMBL/GenBank/DDBJ whole genome shotgun (WGS) entry which is preliminary data.</text>
</comment>
<evidence type="ECO:0000313" key="1">
    <source>
        <dbReference type="EMBL" id="KAJ9125943.1"/>
    </source>
</evidence>
<sequence>MEFSGGCLEGGLEALEKLGSALEGEREHAEDGKDEDEEIEGHVQKARELPVSSRPTSDHGDIADNDDIGNDEVNGGPTSSEPQTLSATVDNGPPAAPPPPSQADVARLRDVMVQHPRIGALGQAPSTAPDSETAAVASNVAVASTAVPSVKDETMEDLVEQNEGVKQESIEQQVTGFADDDVLPVGGKLKQLLIRHHAMRSVVVSAADEVSYKLSQLRCPIGSLFRVPAAQLFTQRGVRHYSADTQRPQSLGIQSGADHRSLQ</sequence>
<protein>
    <submittedName>
        <fullName evidence="1">Uncharacterized protein</fullName>
    </submittedName>
</protein>
<dbReference type="EMBL" id="JASBWV010000007">
    <property type="protein sequence ID" value="KAJ9125943.1"/>
    <property type="molecule type" value="Genomic_DNA"/>
</dbReference>
<evidence type="ECO:0000313" key="2">
    <source>
        <dbReference type="Proteomes" id="UP001234202"/>
    </source>
</evidence>
<gene>
    <name evidence="1" type="ORF">QFC24_002728</name>
</gene>
<dbReference type="Proteomes" id="UP001234202">
    <property type="component" value="Unassembled WGS sequence"/>
</dbReference>
<accession>A0ACC2XQR1</accession>